<dbReference type="Gene3D" id="3.40.50.720">
    <property type="entry name" value="NAD(P)-binding Rossmann-like Domain"/>
    <property type="match status" value="1"/>
</dbReference>
<dbReference type="OrthoDB" id="9803111at2"/>
<proteinExistence type="inferred from homology"/>
<dbReference type="PANTHER" id="PTHR43318">
    <property type="entry name" value="UDP-N-ACETYLGLUCOSAMINE 4,6-DEHYDRATASE"/>
    <property type="match status" value="1"/>
</dbReference>
<accession>A0A506TWU6</accession>
<sequence length="367" mass="41288">MQISNTRYEFFAGKRVIVTGGVGSVGKEIVKQLLNLDVATVRVIDNDENGLFEMEQAYLQHKSVEFYHCDICDEHEMMRTFSDMEYCFHAAALKHVPSCERNPFGAVNVNVIGSETVIRAALHNGLRKVLFTSSDKAVNPTNVMGTSKLLSERVFTAANFLRAQHHRTTFSCTRFGNVAGSRGSVIPLFCNQIASGGPITLTDDRMSRFVMPLRDAASLVTDSIIHAHGGEVFITKMPVLKIHDLARRIIDRVAPLYGRQAKDIHISTIGSRPGEKFWEELSTDEESRRLLEEERFLVVLPALASEAQRERYKYKELNFQKSDLIYHSDRVPPMTAIEIDTFLDLPGVLPPAVSELERSYPTRAERA</sequence>
<dbReference type="EMBL" id="VHLH01000040">
    <property type="protein sequence ID" value="TPW25980.1"/>
    <property type="molecule type" value="Genomic_DNA"/>
</dbReference>
<feature type="domain" description="Polysaccharide biosynthesis protein CapD-like" evidence="2">
    <location>
        <begin position="16"/>
        <end position="298"/>
    </location>
</feature>
<dbReference type="SUPFAM" id="SSF51735">
    <property type="entry name" value="NAD(P)-binding Rossmann-fold domains"/>
    <property type="match status" value="1"/>
</dbReference>
<dbReference type="CDD" id="cd05237">
    <property type="entry name" value="UDP_invert_4-6DH_SDR_e"/>
    <property type="match status" value="1"/>
</dbReference>
<dbReference type="Proteomes" id="UP000320314">
    <property type="component" value="Unassembled WGS sequence"/>
</dbReference>
<comment type="caution">
    <text evidence="3">The sequence shown here is derived from an EMBL/GenBank/DDBJ whole genome shotgun (WGS) entry which is preliminary data.</text>
</comment>
<evidence type="ECO:0000256" key="1">
    <source>
        <dbReference type="ARBA" id="ARBA00007430"/>
    </source>
</evidence>
<organism evidence="3 4">
    <name type="scientific">Pararhizobium mangrovi</name>
    <dbReference type="NCBI Taxonomy" id="2590452"/>
    <lineage>
        <taxon>Bacteria</taxon>
        <taxon>Pseudomonadati</taxon>
        <taxon>Pseudomonadota</taxon>
        <taxon>Alphaproteobacteria</taxon>
        <taxon>Hyphomicrobiales</taxon>
        <taxon>Rhizobiaceae</taxon>
        <taxon>Rhizobium/Agrobacterium group</taxon>
        <taxon>Pararhizobium</taxon>
    </lineage>
</organism>
<name>A0A506TWU6_9HYPH</name>
<comment type="similarity">
    <text evidence="1">Belongs to the polysaccharide synthase family.</text>
</comment>
<dbReference type="PANTHER" id="PTHR43318:SF2">
    <property type="entry name" value="UDP-N-ACETYLGLUCOSAMINE 4,6-DEHYDRATASE (INVERTING)"/>
    <property type="match status" value="1"/>
</dbReference>
<evidence type="ECO:0000259" key="2">
    <source>
        <dbReference type="Pfam" id="PF02719"/>
    </source>
</evidence>
<keyword evidence="4" id="KW-1185">Reference proteome</keyword>
<dbReference type="RefSeq" id="WP_141168222.1">
    <property type="nucleotide sequence ID" value="NZ_VHLH01000040.1"/>
</dbReference>
<dbReference type="AlphaFoldDB" id="A0A506TWU6"/>
<dbReference type="Pfam" id="PF02719">
    <property type="entry name" value="Polysacc_synt_2"/>
    <property type="match status" value="1"/>
</dbReference>
<evidence type="ECO:0000313" key="4">
    <source>
        <dbReference type="Proteomes" id="UP000320314"/>
    </source>
</evidence>
<evidence type="ECO:0000313" key="3">
    <source>
        <dbReference type="EMBL" id="TPW25980.1"/>
    </source>
</evidence>
<protein>
    <submittedName>
        <fullName evidence="3">NAD-dependent epimerase/dehydratase family protein</fullName>
    </submittedName>
</protein>
<dbReference type="InterPro" id="IPR051203">
    <property type="entry name" value="Polysaccharide_Synthase-Rel"/>
</dbReference>
<dbReference type="InterPro" id="IPR003869">
    <property type="entry name" value="Polysac_CapD-like"/>
</dbReference>
<gene>
    <name evidence="3" type="ORF">FJU11_16715</name>
</gene>
<reference evidence="3 4" key="1">
    <citation type="submission" date="2019-06" db="EMBL/GenBank/DDBJ databases">
        <authorList>
            <person name="Li M."/>
        </authorList>
    </citation>
    <scope>NUCLEOTIDE SEQUENCE [LARGE SCALE GENOMIC DNA]</scope>
    <source>
        <strain evidence="3 4">BGMRC6574</strain>
    </source>
</reference>
<dbReference type="InterPro" id="IPR036291">
    <property type="entry name" value="NAD(P)-bd_dom_sf"/>
</dbReference>